<keyword evidence="2" id="KW-1185">Reference proteome</keyword>
<dbReference type="RefSeq" id="WP_053437237.1">
    <property type="nucleotide sequence ID" value="NZ_LGUF01000007.1"/>
</dbReference>
<comment type="caution">
    <text evidence="1">The sequence shown here is derived from an EMBL/GenBank/DDBJ whole genome shotgun (WGS) entry which is preliminary data.</text>
</comment>
<dbReference type="AlphaFoldDB" id="A0A0M0GK56"/>
<evidence type="ECO:0008006" key="3">
    <source>
        <dbReference type="Google" id="ProtNLM"/>
    </source>
</evidence>
<dbReference type="EMBL" id="LGUF01000007">
    <property type="protein sequence ID" value="KON89872.1"/>
    <property type="molecule type" value="Genomic_DNA"/>
</dbReference>
<protein>
    <recommendedName>
        <fullName evidence="3">GNAT family acetyltransferase</fullName>
    </recommendedName>
</protein>
<dbReference type="PATRIC" id="fig|1459.3.peg.5642"/>
<dbReference type="Proteomes" id="UP000037109">
    <property type="component" value="Unassembled WGS sequence"/>
</dbReference>
<accession>A0A0M0GK56</accession>
<organism evidence="1 2">
    <name type="scientific">Sporosarcina globispora</name>
    <name type="common">Bacillus globisporus</name>
    <dbReference type="NCBI Taxonomy" id="1459"/>
    <lineage>
        <taxon>Bacteria</taxon>
        <taxon>Bacillati</taxon>
        <taxon>Bacillota</taxon>
        <taxon>Bacilli</taxon>
        <taxon>Bacillales</taxon>
        <taxon>Caryophanaceae</taxon>
        <taxon>Sporosarcina</taxon>
    </lineage>
</organism>
<evidence type="ECO:0000313" key="2">
    <source>
        <dbReference type="Proteomes" id="UP000037109"/>
    </source>
</evidence>
<sequence length="59" mass="7026">MKYTLNQITPEELIESQLNLKSFLQSQMYADQKKITSYRDLFETDLVELFNCYKAKEAI</sequence>
<name>A0A0M0GK56_SPOGL</name>
<proteinExistence type="predicted"/>
<evidence type="ECO:0000313" key="1">
    <source>
        <dbReference type="EMBL" id="KON89872.1"/>
    </source>
</evidence>
<dbReference type="STRING" id="1459.AF332_25670"/>
<gene>
    <name evidence="1" type="ORF">AF332_25670</name>
</gene>
<reference evidence="2" key="1">
    <citation type="submission" date="2015-07" db="EMBL/GenBank/DDBJ databases">
        <title>Fjat-10036 dsm4.</title>
        <authorList>
            <person name="Liu B."/>
            <person name="Wang J."/>
            <person name="Zhu Y."/>
            <person name="Liu G."/>
            <person name="Chen Q."/>
            <person name="Chen Z."/>
            <person name="Lan J."/>
            <person name="Che J."/>
            <person name="Ge C."/>
            <person name="Shi H."/>
            <person name="Pan Z."/>
            <person name="Liu X."/>
        </authorList>
    </citation>
    <scope>NUCLEOTIDE SEQUENCE [LARGE SCALE GENOMIC DNA]</scope>
    <source>
        <strain evidence="2">DSM 4</strain>
    </source>
</reference>